<gene>
    <name evidence="1" type="ORF">S12H4_56319</name>
</gene>
<protein>
    <submittedName>
        <fullName evidence="1">Uncharacterized protein</fullName>
    </submittedName>
</protein>
<feature type="non-terminal residue" evidence="1">
    <location>
        <position position="136"/>
    </location>
</feature>
<dbReference type="AlphaFoldDB" id="X1VZ02"/>
<dbReference type="InterPro" id="IPR036188">
    <property type="entry name" value="FAD/NAD-bd_sf"/>
</dbReference>
<dbReference type="SUPFAM" id="SSF51905">
    <property type="entry name" value="FAD/NAD(P)-binding domain"/>
    <property type="match status" value="1"/>
</dbReference>
<dbReference type="EMBL" id="BARW01036251">
    <property type="protein sequence ID" value="GAJ25011.1"/>
    <property type="molecule type" value="Genomic_DNA"/>
</dbReference>
<dbReference type="Gene3D" id="3.50.50.60">
    <property type="entry name" value="FAD/NAD(P)-binding domain"/>
    <property type="match status" value="1"/>
</dbReference>
<name>X1VZ02_9ZZZZ</name>
<evidence type="ECO:0000313" key="1">
    <source>
        <dbReference type="EMBL" id="GAJ25011.1"/>
    </source>
</evidence>
<proteinExistence type="predicted"/>
<sequence length="136" mass="15327">MRFARLLQYQNPEAKVTIFYIDLQTAGKGFGEFYEECKETIRFVRGVPVEVCETSPNELEVKYEDLTKGGIAKESYDLVVLSVGITPRKDFWDLARVLGINLGDYGFFDAQDILDSNRTNVDGIFLAGTCQAPKDI</sequence>
<accession>X1VZ02</accession>
<organism evidence="1">
    <name type="scientific">marine sediment metagenome</name>
    <dbReference type="NCBI Taxonomy" id="412755"/>
    <lineage>
        <taxon>unclassified sequences</taxon>
        <taxon>metagenomes</taxon>
        <taxon>ecological metagenomes</taxon>
    </lineage>
</organism>
<reference evidence="1" key="1">
    <citation type="journal article" date="2014" name="Front. Microbiol.">
        <title>High frequency of phylogenetically diverse reductive dehalogenase-homologous genes in deep subseafloor sedimentary metagenomes.</title>
        <authorList>
            <person name="Kawai M."/>
            <person name="Futagami T."/>
            <person name="Toyoda A."/>
            <person name="Takaki Y."/>
            <person name="Nishi S."/>
            <person name="Hori S."/>
            <person name="Arai W."/>
            <person name="Tsubouchi T."/>
            <person name="Morono Y."/>
            <person name="Uchiyama I."/>
            <person name="Ito T."/>
            <person name="Fujiyama A."/>
            <person name="Inagaki F."/>
            <person name="Takami H."/>
        </authorList>
    </citation>
    <scope>NUCLEOTIDE SEQUENCE</scope>
    <source>
        <strain evidence="1">Expedition CK06-06</strain>
    </source>
</reference>
<comment type="caution">
    <text evidence="1">The sequence shown here is derived from an EMBL/GenBank/DDBJ whole genome shotgun (WGS) entry which is preliminary data.</text>
</comment>